<dbReference type="Gene3D" id="3.30.420.150">
    <property type="entry name" value="Exopolyphosphatase. Domain 2"/>
    <property type="match status" value="1"/>
</dbReference>
<dbReference type="EMBL" id="QPJS01000001">
    <property type="protein sequence ID" value="RCX05150.1"/>
    <property type="molecule type" value="Genomic_DNA"/>
</dbReference>
<keyword evidence="3" id="KW-1185">Reference proteome</keyword>
<dbReference type="Pfam" id="PF02541">
    <property type="entry name" value="Ppx-GppA"/>
    <property type="match status" value="1"/>
</dbReference>
<evidence type="ECO:0000313" key="3">
    <source>
        <dbReference type="Proteomes" id="UP000253517"/>
    </source>
</evidence>
<dbReference type="PANTHER" id="PTHR30005">
    <property type="entry name" value="EXOPOLYPHOSPHATASE"/>
    <property type="match status" value="1"/>
</dbReference>
<dbReference type="RefSeq" id="WP_037360045.1">
    <property type="nucleotide sequence ID" value="NZ_BHZF01000001.1"/>
</dbReference>
<gene>
    <name evidence="2" type="ORF">DES35_101433</name>
</gene>
<evidence type="ECO:0000313" key="2">
    <source>
        <dbReference type="EMBL" id="RCX05150.1"/>
    </source>
</evidence>
<sequence>MNVAVIDLGTNTFNLLIFEVPEGKILYNTKIPVKLGKGGLGKRVIQPDAFSRGVEAIQMHRRTCLELGVKKIYALATSAVRTSENGADFVKAVLNTTGITINVIDGETEASIIYEGVKNSIRGMVNQKFLIMDIGGGSTEFILADPAQLLWKKSYPIGGSRLIEMFKPADPPEADELGAIRQYLRDELEDLFEVCAHHKPQILVGSSGSFDTFAQILAFKQKIYDKPGNGFILPVSDLLELIHQLIRENEQFRLQIPGMESMRADTIHMSALQLEMVLLNVSVPTVMLSTFALKEGVMYQILNNQCPWQESLL</sequence>
<dbReference type="SUPFAM" id="SSF53067">
    <property type="entry name" value="Actin-like ATPase domain"/>
    <property type="match status" value="2"/>
</dbReference>
<dbReference type="PANTHER" id="PTHR30005:SF0">
    <property type="entry name" value="RETROGRADE REGULATION PROTEIN 2"/>
    <property type="match status" value="1"/>
</dbReference>
<dbReference type="AlphaFoldDB" id="A0A369A723"/>
<feature type="domain" description="Ppx/GppA phosphatase N-terminal" evidence="1">
    <location>
        <begin position="18"/>
        <end position="304"/>
    </location>
</feature>
<dbReference type="Gene3D" id="3.30.420.40">
    <property type="match status" value="1"/>
</dbReference>
<dbReference type="InterPro" id="IPR003695">
    <property type="entry name" value="Ppx_GppA_N"/>
</dbReference>
<evidence type="ECO:0000259" key="1">
    <source>
        <dbReference type="Pfam" id="PF02541"/>
    </source>
</evidence>
<dbReference type="CDD" id="cd24055">
    <property type="entry name" value="ASKHA_NBD_ChPPX-like"/>
    <property type="match status" value="1"/>
</dbReference>
<comment type="caution">
    <text evidence="2">The sequence shown here is derived from an EMBL/GenBank/DDBJ whole genome shotgun (WGS) entry which is preliminary data.</text>
</comment>
<organism evidence="2 3">
    <name type="scientific">Schleiferia thermophila</name>
    <dbReference type="NCBI Taxonomy" id="884107"/>
    <lineage>
        <taxon>Bacteria</taxon>
        <taxon>Pseudomonadati</taxon>
        <taxon>Bacteroidota</taxon>
        <taxon>Flavobacteriia</taxon>
        <taxon>Flavobacteriales</taxon>
        <taxon>Schleiferiaceae</taxon>
        <taxon>Schleiferia</taxon>
    </lineage>
</organism>
<dbReference type="GO" id="GO:0016462">
    <property type="term" value="F:pyrophosphatase activity"/>
    <property type="evidence" value="ECO:0007669"/>
    <property type="project" value="TreeGrafter"/>
</dbReference>
<dbReference type="Proteomes" id="UP000253517">
    <property type="component" value="Unassembled WGS sequence"/>
</dbReference>
<dbReference type="InterPro" id="IPR050273">
    <property type="entry name" value="GppA/Ppx_hydrolase"/>
</dbReference>
<accession>A0A369A723</accession>
<reference evidence="2 3" key="1">
    <citation type="submission" date="2018-07" db="EMBL/GenBank/DDBJ databases">
        <title>Genomic Encyclopedia of Type Strains, Phase IV (KMG-IV): sequencing the most valuable type-strain genomes for metagenomic binning, comparative biology and taxonomic classification.</title>
        <authorList>
            <person name="Goeker M."/>
        </authorList>
    </citation>
    <scope>NUCLEOTIDE SEQUENCE [LARGE SCALE GENOMIC DNA]</scope>
    <source>
        <strain evidence="2 3">DSM 21410</strain>
    </source>
</reference>
<name>A0A369A723_9FLAO</name>
<proteinExistence type="predicted"/>
<dbReference type="InterPro" id="IPR043129">
    <property type="entry name" value="ATPase_NBD"/>
</dbReference>
<protein>
    <submittedName>
        <fullName evidence="2">Exopolyphosphatase/guanosine-5'-triphosphate, 3'-diphosphate pyrophosphatase</fullName>
    </submittedName>
</protein>